<dbReference type="Proteomes" id="UP000245464">
    <property type="component" value="Chromosome 10"/>
</dbReference>
<evidence type="ECO:0000313" key="3">
    <source>
        <dbReference type="Proteomes" id="UP000245464"/>
    </source>
</evidence>
<reference evidence="2" key="1">
    <citation type="journal article" date="2018" name="BMC Genomics">
        <title>Comparative genomics of the wheat fungal pathogen Pyrenophora tritici-repentis reveals chromosomal variations and genome plasticity.</title>
        <authorList>
            <person name="Moolhuijzen P."/>
            <person name="See P.T."/>
            <person name="Hane J.K."/>
            <person name="Shi G."/>
            <person name="Liu Z."/>
            <person name="Oliver R.P."/>
            <person name="Moffat C.S."/>
        </authorList>
    </citation>
    <scope>NUCLEOTIDE SEQUENCE [LARGE SCALE GENOMIC DNA]</scope>
    <source>
        <strain evidence="2">M4</strain>
    </source>
</reference>
<dbReference type="KEGG" id="ptrr:6345561"/>
<gene>
    <name evidence="2" type="ORF">PtrM4_040800</name>
</gene>
<dbReference type="GeneID" id="6345561"/>
<accession>A0A834RJJ4</accession>
<feature type="region of interest" description="Disordered" evidence="1">
    <location>
        <begin position="161"/>
        <end position="182"/>
    </location>
</feature>
<protein>
    <submittedName>
        <fullName evidence="2">Uncharacterized protein</fullName>
    </submittedName>
</protein>
<comment type="caution">
    <text evidence="2">The sequence shown here is derived from an EMBL/GenBank/DDBJ whole genome shotgun (WGS) entry which is preliminary data.</text>
</comment>
<organism evidence="2 3">
    <name type="scientific">Pyrenophora tritici-repentis</name>
    <dbReference type="NCBI Taxonomy" id="45151"/>
    <lineage>
        <taxon>Eukaryota</taxon>
        <taxon>Fungi</taxon>
        <taxon>Dikarya</taxon>
        <taxon>Ascomycota</taxon>
        <taxon>Pezizomycotina</taxon>
        <taxon>Dothideomycetes</taxon>
        <taxon>Pleosporomycetidae</taxon>
        <taxon>Pleosporales</taxon>
        <taxon>Pleosporineae</taxon>
        <taxon>Pleosporaceae</taxon>
        <taxon>Pyrenophora</taxon>
    </lineage>
</organism>
<sequence length="198" mass="23194">MFINKLNIDLYSINYSHWQFDRVINTPITIPHLTKLVIHVKALDPWRWTGVPGAPDHELQLFSNIHDACLPIWRKLPWAASKVKIYTPGYRKIQKWLQNLINMPDNEQAKIYSATHADWKTDRFSSDLIVNGVRKAECRWKKAVLEANTFKDKESLRGSIRDGDSWLSNNEERSDYEDKGQNLNDIKETNEVEIEDNM</sequence>
<dbReference type="AlphaFoldDB" id="A0A834RJJ4"/>
<dbReference type="EMBL" id="NQIK02000010">
    <property type="protein sequence ID" value="KAF7564646.1"/>
    <property type="molecule type" value="Genomic_DNA"/>
</dbReference>
<name>A0A834RJJ4_9PLEO</name>
<evidence type="ECO:0000256" key="1">
    <source>
        <dbReference type="SAM" id="MobiDB-lite"/>
    </source>
</evidence>
<evidence type="ECO:0000313" key="2">
    <source>
        <dbReference type="EMBL" id="KAF7564646.1"/>
    </source>
</evidence>
<dbReference type="RefSeq" id="XP_065958950.1">
    <property type="nucleotide sequence ID" value="XM_066104386.1"/>
</dbReference>
<proteinExistence type="predicted"/>